<dbReference type="PANTHER" id="PTHR30055">
    <property type="entry name" value="HTH-TYPE TRANSCRIPTIONAL REGULATOR RUTR"/>
    <property type="match status" value="1"/>
</dbReference>
<evidence type="ECO:0000313" key="4">
    <source>
        <dbReference type="EMBL" id="HJE86182.1"/>
    </source>
</evidence>
<evidence type="ECO:0000256" key="1">
    <source>
        <dbReference type="ARBA" id="ARBA00023125"/>
    </source>
</evidence>
<dbReference type="AlphaFoldDB" id="A0A921EY11"/>
<organism evidence="4 5">
    <name type="scientific">Levilactobacillus hammesii</name>
    <dbReference type="NCBI Taxonomy" id="267633"/>
    <lineage>
        <taxon>Bacteria</taxon>
        <taxon>Bacillati</taxon>
        <taxon>Bacillota</taxon>
        <taxon>Bacilli</taxon>
        <taxon>Lactobacillales</taxon>
        <taxon>Lactobacillaceae</taxon>
        <taxon>Levilactobacillus</taxon>
    </lineage>
</organism>
<gene>
    <name evidence="4" type="ORF">K8U88_01220</name>
</gene>
<proteinExistence type="predicted"/>
<reference evidence="4" key="1">
    <citation type="journal article" date="2021" name="PeerJ">
        <title>Extensive microbial diversity within the chicken gut microbiome revealed by metagenomics and culture.</title>
        <authorList>
            <person name="Gilroy R."/>
            <person name="Ravi A."/>
            <person name="Getino M."/>
            <person name="Pursley I."/>
            <person name="Horton D.L."/>
            <person name="Alikhan N.F."/>
            <person name="Baker D."/>
            <person name="Gharbi K."/>
            <person name="Hall N."/>
            <person name="Watson M."/>
            <person name="Adriaenssens E.M."/>
            <person name="Foster-Nyarko E."/>
            <person name="Jarju S."/>
            <person name="Secka A."/>
            <person name="Antonio M."/>
            <person name="Oren A."/>
            <person name="Chaudhuri R.R."/>
            <person name="La Ragione R."/>
            <person name="Hildebrand F."/>
            <person name="Pallen M.J."/>
        </authorList>
    </citation>
    <scope>NUCLEOTIDE SEQUENCE</scope>
    <source>
        <strain evidence="4">CHK173-2145</strain>
    </source>
</reference>
<dbReference type="Gene3D" id="1.10.357.10">
    <property type="entry name" value="Tetracycline Repressor, domain 2"/>
    <property type="match status" value="1"/>
</dbReference>
<feature type="DNA-binding region" description="H-T-H motif" evidence="2">
    <location>
        <begin position="32"/>
        <end position="51"/>
    </location>
</feature>
<dbReference type="PRINTS" id="PR00455">
    <property type="entry name" value="HTHTETR"/>
</dbReference>
<accession>A0A921EY11</accession>
<evidence type="ECO:0000313" key="5">
    <source>
        <dbReference type="Proteomes" id="UP000721920"/>
    </source>
</evidence>
<reference evidence="4" key="2">
    <citation type="submission" date="2021-09" db="EMBL/GenBank/DDBJ databases">
        <authorList>
            <person name="Gilroy R."/>
        </authorList>
    </citation>
    <scope>NUCLEOTIDE SEQUENCE</scope>
    <source>
        <strain evidence="4">CHK173-2145</strain>
    </source>
</reference>
<dbReference type="InterPro" id="IPR009057">
    <property type="entry name" value="Homeodomain-like_sf"/>
</dbReference>
<keyword evidence="1 2" id="KW-0238">DNA-binding</keyword>
<dbReference type="GO" id="GO:0006355">
    <property type="term" value="P:regulation of DNA-templated transcription"/>
    <property type="evidence" value="ECO:0007669"/>
    <property type="project" value="UniProtKB-ARBA"/>
</dbReference>
<dbReference type="PANTHER" id="PTHR30055:SF222">
    <property type="entry name" value="REGULATORY PROTEIN"/>
    <property type="match status" value="1"/>
</dbReference>
<dbReference type="GO" id="GO:0003677">
    <property type="term" value="F:DNA binding"/>
    <property type="evidence" value="ECO:0007669"/>
    <property type="project" value="UniProtKB-UniRule"/>
</dbReference>
<evidence type="ECO:0000259" key="3">
    <source>
        <dbReference type="PROSITE" id="PS50977"/>
    </source>
</evidence>
<feature type="domain" description="HTH tetR-type" evidence="3">
    <location>
        <begin position="9"/>
        <end position="69"/>
    </location>
</feature>
<dbReference type="InterPro" id="IPR001647">
    <property type="entry name" value="HTH_TetR"/>
</dbReference>
<dbReference type="Pfam" id="PF00440">
    <property type="entry name" value="TetR_N"/>
    <property type="match status" value="1"/>
</dbReference>
<protein>
    <submittedName>
        <fullName evidence="4">TetR/AcrR family transcriptional regulator</fullName>
    </submittedName>
</protein>
<name>A0A921EY11_9LACO</name>
<dbReference type="InterPro" id="IPR050109">
    <property type="entry name" value="HTH-type_TetR-like_transc_reg"/>
</dbReference>
<dbReference type="PROSITE" id="PS50977">
    <property type="entry name" value="HTH_TETR_2"/>
    <property type="match status" value="1"/>
</dbReference>
<dbReference type="EMBL" id="DYXN01000017">
    <property type="protein sequence ID" value="HJE86182.1"/>
    <property type="molecule type" value="Genomic_DNA"/>
</dbReference>
<evidence type="ECO:0000256" key="2">
    <source>
        <dbReference type="PROSITE-ProRule" id="PRU00335"/>
    </source>
</evidence>
<dbReference type="SUPFAM" id="SSF46689">
    <property type="entry name" value="Homeodomain-like"/>
    <property type="match status" value="1"/>
</dbReference>
<comment type="caution">
    <text evidence="4">The sequence shown here is derived from an EMBL/GenBank/DDBJ whole genome shotgun (WGS) entry which is preliminary data.</text>
</comment>
<sequence length="218" mass="24843">MATNQQRKQRQRRHILAVAQDLFIRDGFKATHVTTIAAQADVSQVTLYKYFPSKLVLGHEVVLNMVTGGYRDFQKIVDDPTLSYQEIVQLMIRGSNQITDKMHANFYQFVVAEMQSKHGSDEVMRAYKAGKKHFWDAVIQRGRAAGMIQPNLSDEVLMMYLDMFTQYVSSPAGQQAIDVTNRDPEHFQAMTKQLDHLFFYGFIGAAQTQTKEGPADDN</sequence>
<dbReference type="Proteomes" id="UP000721920">
    <property type="component" value="Unassembled WGS sequence"/>
</dbReference>